<name>A0A418SJC7_9RHOB</name>
<dbReference type="PANTHER" id="PTHR48111:SF22">
    <property type="entry name" value="REGULATOR OF RPOS"/>
    <property type="match status" value="1"/>
</dbReference>
<dbReference type="Proteomes" id="UP000283786">
    <property type="component" value="Chromosome"/>
</dbReference>
<dbReference type="GO" id="GO:0006355">
    <property type="term" value="P:regulation of DNA-templated transcription"/>
    <property type="evidence" value="ECO:0007669"/>
    <property type="project" value="InterPro"/>
</dbReference>
<dbReference type="GO" id="GO:0032993">
    <property type="term" value="C:protein-DNA complex"/>
    <property type="evidence" value="ECO:0007669"/>
    <property type="project" value="TreeGrafter"/>
</dbReference>
<dbReference type="InterPro" id="IPR011006">
    <property type="entry name" value="CheY-like_superfamily"/>
</dbReference>
<dbReference type="PROSITE" id="PS51755">
    <property type="entry name" value="OMPR_PHOB"/>
    <property type="match status" value="1"/>
</dbReference>
<gene>
    <name evidence="6" type="primary">ctrA_2</name>
    <name evidence="6" type="ORF">PSAL_031210</name>
</gene>
<dbReference type="CDD" id="cd00383">
    <property type="entry name" value="trans_reg_C"/>
    <property type="match status" value="1"/>
</dbReference>
<keyword evidence="4" id="KW-0238">DNA-binding</keyword>
<dbReference type="KEGG" id="palw:PSAL_031210"/>
<keyword evidence="2" id="KW-0902">Two-component regulatory system</keyword>
<dbReference type="AlphaFoldDB" id="A0A418SJC7"/>
<evidence type="ECO:0000256" key="5">
    <source>
        <dbReference type="ARBA" id="ARBA00023163"/>
    </source>
</evidence>
<dbReference type="Gene3D" id="1.10.10.10">
    <property type="entry name" value="Winged helix-like DNA-binding domain superfamily/Winged helix DNA-binding domain"/>
    <property type="match status" value="1"/>
</dbReference>
<dbReference type="InterPro" id="IPR001789">
    <property type="entry name" value="Sig_transdc_resp-reg_receiver"/>
</dbReference>
<dbReference type="GO" id="GO:0000976">
    <property type="term" value="F:transcription cis-regulatory region binding"/>
    <property type="evidence" value="ECO:0007669"/>
    <property type="project" value="TreeGrafter"/>
</dbReference>
<keyword evidence="1" id="KW-0597">Phosphoprotein</keyword>
<dbReference type="GO" id="GO:0005829">
    <property type="term" value="C:cytosol"/>
    <property type="evidence" value="ECO:0007669"/>
    <property type="project" value="TreeGrafter"/>
</dbReference>
<evidence type="ECO:0000256" key="3">
    <source>
        <dbReference type="ARBA" id="ARBA00023015"/>
    </source>
</evidence>
<dbReference type="RefSeq" id="WP_119838220.1">
    <property type="nucleotide sequence ID" value="NZ_CP060436.1"/>
</dbReference>
<dbReference type="InterPro" id="IPR039420">
    <property type="entry name" value="WalR-like"/>
</dbReference>
<dbReference type="Pfam" id="PF00072">
    <property type="entry name" value="Response_reg"/>
    <property type="match status" value="1"/>
</dbReference>
<dbReference type="Pfam" id="PF00486">
    <property type="entry name" value="Trans_reg_C"/>
    <property type="match status" value="1"/>
</dbReference>
<proteinExistence type="predicted"/>
<dbReference type="SMART" id="SM00448">
    <property type="entry name" value="REC"/>
    <property type="match status" value="1"/>
</dbReference>
<evidence type="ECO:0000256" key="4">
    <source>
        <dbReference type="ARBA" id="ARBA00023125"/>
    </source>
</evidence>
<dbReference type="InterPro" id="IPR001867">
    <property type="entry name" value="OmpR/PhoB-type_DNA-bd"/>
</dbReference>
<protein>
    <submittedName>
        <fullName evidence="6">Cell cycle response regulator CtrA</fullName>
    </submittedName>
</protein>
<keyword evidence="5" id="KW-0804">Transcription</keyword>
<dbReference type="PANTHER" id="PTHR48111">
    <property type="entry name" value="REGULATOR OF RPOS"/>
    <property type="match status" value="1"/>
</dbReference>
<keyword evidence="7" id="KW-1185">Reference proteome</keyword>
<dbReference type="EMBL" id="CP060436">
    <property type="protein sequence ID" value="QPM91859.1"/>
    <property type="molecule type" value="Genomic_DNA"/>
</dbReference>
<dbReference type="InterPro" id="IPR036388">
    <property type="entry name" value="WH-like_DNA-bd_sf"/>
</dbReference>
<evidence type="ECO:0000313" key="6">
    <source>
        <dbReference type="EMBL" id="QPM91859.1"/>
    </source>
</evidence>
<dbReference type="OrthoDB" id="7873839at2"/>
<evidence type="ECO:0000256" key="1">
    <source>
        <dbReference type="ARBA" id="ARBA00022553"/>
    </source>
</evidence>
<evidence type="ECO:0000313" key="7">
    <source>
        <dbReference type="Proteomes" id="UP000283786"/>
    </source>
</evidence>
<dbReference type="Gene3D" id="3.40.50.2300">
    <property type="match status" value="1"/>
</dbReference>
<organism evidence="6 7">
    <name type="scientific">Pseudooceanicola algae</name>
    <dbReference type="NCBI Taxonomy" id="1537215"/>
    <lineage>
        <taxon>Bacteria</taxon>
        <taxon>Pseudomonadati</taxon>
        <taxon>Pseudomonadota</taxon>
        <taxon>Alphaproteobacteria</taxon>
        <taxon>Rhodobacterales</taxon>
        <taxon>Paracoccaceae</taxon>
        <taxon>Pseudooceanicola</taxon>
    </lineage>
</organism>
<accession>A0A418SJC7</accession>
<dbReference type="GO" id="GO:0000156">
    <property type="term" value="F:phosphorelay response regulator activity"/>
    <property type="evidence" value="ECO:0007669"/>
    <property type="project" value="TreeGrafter"/>
</dbReference>
<keyword evidence="3" id="KW-0805">Transcription regulation</keyword>
<evidence type="ECO:0000256" key="2">
    <source>
        <dbReference type="ARBA" id="ARBA00023012"/>
    </source>
</evidence>
<dbReference type="SUPFAM" id="SSF52172">
    <property type="entry name" value="CheY-like"/>
    <property type="match status" value="1"/>
</dbReference>
<sequence length="233" mass="26251">MRLLVTDTTWNIAGLAHNLGKEGFYISEAANAEETLEFAASAEIDAILVDPDMPDMPAVKLVARLRMAHPHLVICVVSRRNTDEIRAPFLIAGADDVIEWPDRTQEIAARLRAFVRRAAGFALPVLETGGLRLDLGQMKLHYEEMPIHLTRVEYEMIEMLMLRNGRIVTRDQIMMQIYAWEDEPDPKIIDVYTCRIRAKLAAIGAPDDLIVTCFGQGLRIPYLVEPPRKTEAA</sequence>
<dbReference type="SMART" id="SM00862">
    <property type="entry name" value="Trans_reg_C"/>
    <property type="match status" value="1"/>
</dbReference>
<reference evidence="6 7" key="1">
    <citation type="submission" date="2020-08" db="EMBL/GenBank/DDBJ databases">
        <title>Genome sequence of Rhodobacteraceae bacterium Lw-13e.</title>
        <authorList>
            <person name="Poehlein A."/>
            <person name="Wolter L."/>
            <person name="Daniel R."/>
            <person name="Brinkhoff T."/>
        </authorList>
    </citation>
    <scope>NUCLEOTIDE SEQUENCE [LARGE SCALE GENOMIC DNA]</scope>
    <source>
        <strain evidence="6 7">Lw-13e</strain>
    </source>
</reference>
<dbReference type="PROSITE" id="PS50110">
    <property type="entry name" value="RESPONSE_REGULATORY"/>
    <property type="match status" value="1"/>
</dbReference>